<gene>
    <name evidence="1" type="ORF">DVK85_05215</name>
</gene>
<name>A0A345HAQ3_9FLAO</name>
<keyword evidence="2" id="KW-1185">Reference proteome</keyword>
<dbReference type="OrthoDB" id="1150607at2"/>
<organism evidence="1 2">
    <name type="scientific">Flavobacterium arcticum</name>
    <dbReference type="NCBI Taxonomy" id="1784713"/>
    <lineage>
        <taxon>Bacteria</taxon>
        <taxon>Pseudomonadati</taxon>
        <taxon>Bacteroidota</taxon>
        <taxon>Flavobacteriia</taxon>
        <taxon>Flavobacteriales</taxon>
        <taxon>Flavobacteriaceae</taxon>
        <taxon>Flavobacterium</taxon>
    </lineage>
</organism>
<dbReference type="Pfam" id="PF19852">
    <property type="entry name" value="DUF6327"/>
    <property type="match status" value="1"/>
</dbReference>
<reference evidence="1 2" key="1">
    <citation type="submission" date="2018-07" db="EMBL/GenBank/DDBJ databases">
        <title>Complete genome sequence of Flavobacterium arcticum type strain SM1502T.</title>
        <authorList>
            <person name="Li Y."/>
            <person name="Li D.-D."/>
        </authorList>
    </citation>
    <scope>NUCLEOTIDE SEQUENCE [LARGE SCALE GENOMIC DNA]</scope>
    <source>
        <strain evidence="1 2">SM1502</strain>
    </source>
</reference>
<protein>
    <submittedName>
        <fullName evidence="1">Uncharacterized protein</fullName>
    </submittedName>
</protein>
<accession>A0A345HAQ3</accession>
<proteinExistence type="predicted"/>
<dbReference type="RefSeq" id="WP_114677423.1">
    <property type="nucleotide sequence ID" value="NZ_CP031188.1"/>
</dbReference>
<dbReference type="Proteomes" id="UP000253951">
    <property type="component" value="Chromosome"/>
</dbReference>
<sequence length="80" mass="9274">MESGKVYTTFNDIDRDLEVMKVEKDLSYYRFKRELATTKESFEPENLIGKTPAKIFSFLSMLSGPLKNAALTLIFKKIFK</sequence>
<dbReference type="AlphaFoldDB" id="A0A345HAQ3"/>
<dbReference type="KEGG" id="fat:DVK85_05215"/>
<dbReference type="EMBL" id="CP031188">
    <property type="protein sequence ID" value="AXG73663.1"/>
    <property type="molecule type" value="Genomic_DNA"/>
</dbReference>
<evidence type="ECO:0000313" key="1">
    <source>
        <dbReference type="EMBL" id="AXG73663.1"/>
    </source>
</evidence>
<evidence type="ECO:0000313" key="2">
    <source>
        <dbReference type="Proteomes" id="UP000253951"/>
    </source>
</evidence>
<dbReference type="InterPro" id="IPR046290">
    <property type="entry name" value="DUF6327"/>
</dbReference>